<dbReference type="Pfam" id="PF02518">
    <property type="entry name" value="HATPase_c"/>
    <property type="match status" value="1"/>
</dbReference>
<evidence type="ECO:0000313" key="9">
    <source>
        <dbReference type="EMBL" id="QNA43763.1"/>
    </source>
</evidence>
<feature type="coiled-coil region" evidence="4">
    <location>
        <begin position="565"/>
        <end position="592"/>
    </location>
</feature>
<keyword evidence="5" id="KW-0812">Transmembrane</keyword>
<feature type="transmembrane region" description="Helical" evidence="5">
    <location>
        <begin position="20"/>
        <end position="41"/>
    </location>
</feature>
<gene>
    <name evidence="9" type="ORF">H4075_17015</name>
</gene>
<name>A0A7G5XE60_9BACT</name>
<dbReference type="InterPro" id="IPR011712">
    <property type="entry name" value="Sig_transdc_His_kin_sub3_dim/P"/>
</dbReference>
<evidence type="ECO:0000259" key="8">
    <source>
        <dbReference type="PROSITE" id="PS50113"/>
    </source>
</evidence>
<dbReference type="PROSITE" id="PS50112">
    <property type="entry name" value="PAS"/>
    <property type="match status" value="2"/>
</dbReference>
<dbReference type="SUPFAM" id="SSF55785">
    <property type="entry name" value="PYP-like sensor domain (PAS domain)"/>
    <property type="match status" value="3"/>
</dbReference>
<keyword evidence="3" id="KW-0902">Two-component regulatory system</keyword>
<dbReference type="GO" id="GO:0000155">
    <property type="term" value="F:phosphorelay sensor kinase activity"/>
    <property type="evidence" value="ECO:0007669"/>
    <property type="project" value="InterPro"/>
</dbReference>
<dbReference type="PANTHER" id="PTHR24421">
    <property type="entry name" value="NITRATE/NITRITE SENSOR PROTEIN NARX-RELATED"/>
    <property type="match status" value="1"/>
</dbReference>
<keyword evidence="4" id="KW-0175">Coiled coil</keyword>
<dbReference type="CDD" id="cd00130">
    <property type="entry name" value="PAS"/>
    <property type="match status" value="2"/>
</dbReference>
<evidence type="ECO:0000259" key="7">
    <source>
        <dbReference type="PROSITE" id="PS50112"/>
    </source>
</evidence>
<evidence type="ECO:0000256" key="1">
    <source>
        <dbReference type="ARBA" id="ARBA00022679"/>
    </source>
</evidence>
<evidence type="ECO:0000259" key="6">
    <source>
        <dbReference type="PROSITE" id="PS50109"/>
    </source>
</evidence>
<dbReference type="KEGG" id="lacs:H4075_17015"/>
<feature type="transmembrane region" description="Helical" evidence="5">
    <location>
        <begin position="80"/>
        <end position="102"/>
    </location>
</feature>
<feature type="domain" description="Histidine kinase" evidence="6">
    <location>
        <begin position="722"/>
        <end position="911"/>
    </location>
</feature>
<proteinExistence type="predicted"/>
<organism evidence="9 10">
    <name type="scientific">Lacibacter sediminis</name>
    <dbReference type="NCBI Taxonomy" id="2760713"/>
    <lineage>
        <taxon>Bacteria</taxon>
        <taxon>Pseudomonadati</taxon>
        <taxon>Bacteroidota</taxon>
        <taxon>Chitinophagia</taxon>
        <taxon>Chitinophagales</taxon>
        <taxon>Chitinophagaceae</taxon>
        <taxon>Lacibacter</taxon>
    </lineage>
</organism>
<evidence type="ECO:0000256" key="4">
    <source>
        <dbReference type="SAM" id="Coils"/>
    </source>
</evidence>
<reference evidence="10" key="1">
    <citation type="submission" date="2020-08" db="EMBL/GenBank/DDBJ databases">
        <title>Lacibacter sp. S13-6-6 genome sequencing.</title>
        <authorList>
            <person name="Jin L."/>
        </authorList>
    </citation>
    <scope>NUCLEOTIDE SEQUENCE [LARGE SCALE GENOMIC DNA]</scope>
    <source>
        <strain evidence="10">S13-6-6</strain>
    </source>
</reference>
<dbReference type="GO" id="GO:0016020">
    <property type="term" value="C:membrane"/>
    <property type="evidence" value="ECO:0007669"/>
    <property type="project" value="InterPro"/>
</dbReference>
<keyword evidence="5" id="KW-0472">Membrane</keyword>
<feature type="domain" description="PAC" evidence="8">
    <location>
        <begin position="402"/>
        <end position="454"/>
    </location>
</feature>
<dbReference type="GO" id="GO:0046983">
    <property type="term" value="F:protein dimerization activity"/>
    <property type="evidence" value="ECO:0007669"/>
    <property type="project" value="InterPro"/>
</dbReference>
<dbReference type="PROSITE" id="PS50109">
    <property type="entry name" value="HIS_KIN"/>
    <property type="match status" value="1"/>
</dbReference>
<dbReference type="CDD" id="cd06174">
    <property type="entry name" value="MFS"/>
    <property type="match status" value="1"/>
</dbReference>
<sequence>MRNFFSVPDKEKNYQEYMVYVLAIIWSVVTGLIVSVGFYFFPEIWQRWLTLLIVAIFICLFNLALNRFGYTKLASWSFTIMLWLFNTIPCYSAGGIIAPGILSQISVILTAGFLLGWRGGMAIGILTIFTDFGLVYLELTGQLPIPSVMHTPVTRWITAIIPFGTVLALQYYATNHLRSGLLAMQREIVKREDAEKIKDTTLHSLQERLKELKTLYSVNQILQNEDASYQQIVGEIAQALPLGWQYPDITAARVRIADTEFATKNYVTSEYSQQVEVKSALGTKAFIEVVYLKPMPEFDEGPFLKEERDLINMLAEMLKIDLDRRERTVELKDYKYALDVASIVSISDVNGLFQFVNENFCKASKYKREELSGKHHSIIWSNFHPVEYFDEIRLAMQNGTPFRGEFCNKAKDGTLYWVDSSIVPFVDKNGKVYQYLSISYDITKQKNAEHLIKEQAAMFKAIIENTKESIYLIAPDYKILQFNTTAKERIEITRGMELHIGADFRDYLFQDISYNFYPMFYDSLKGIDRSEEFRAKGVNDQYFWFQAKTSPVYDLRGELIGVRLLTESINDRKQAEALLRENEEKFRSIVEQSLVGIFIIREGRLIYVNPGFEKIFGYSKDKLVNRISFEDLVHEDDVEIVRDTYRKRIKKQKPKEQYIFRAIRNDGVLLHIEVIASLITYDHEPAVIGTLVDITDRIEEERRISKAVLDAQENERLQIGMELHDNVKQILAGSGLYLDMVQNKLNDKAAVSNILVELKKFNAQAITEVRRLSHQLAPLVEEDTKLNDKIEWLIGSLKLKELVSVSIQINEFEEPLDNSTQLTFYRILQEQLSNIVKHAKASLVEINIRSVNDHIYLQVKDNGIGFDVNSKKEGIGLANIRRRVQLLNGKVEVVSFPDKGCEINIHIPKATVLR</sequence>
<keyword evidence="5" id="KW-1133">Transmembrane helix</keyword>
<dbReference type="CDD" id="cd16917">
    <property type="entry name" value="HATPase_UhpB-NarQ-NarX-like"/>
    <property type="match status" value="1"/>
</dbReference>
<evidence type="ECO:0000256" key="3">
    <source>
        <dbReference type="ARBA" id="ARBA00023012"/>
    </source>
</evidence>
<dbReference type="Proteomes" id="UP000515344">
    <property type="component" value="Chromosome"/>
</dbReference>
<dbReference type="Pfam" id="PF07730">
    <property type="entry name" value="HisKA_3"/>
    <property type="match status" value="1"/>
</dbReference>
<feature type="transmembrane region" description="Helical" evidence="5">
    <location>
        <begin position="48"/>
        <end position="68"/>
    </location>
</feature>
<dbReference type="RefSeq" id="WP_182802025.1">
    <property type="nucleotide sequence ID" value="NZ_CP060007.1"/>
</dbReference>
<feature type="domain" description="PAC" evidence="8">
    <location>
        <begin position="529"/>
        <end position="581"/>
    </location>
</feature>
<dbReference type="Pfam" id="PF13426">
    <property type="entry name" value="PAS_9"/>
    <property type="match status" value="3"/>
</dbReference>
<dbReference type="SUPFAM" id="SSF55874">
    <property type="entry name" value="ATPase domain of HSP90 chaperone/DNA topoisomerase II/histidine kinase"/>
    <property type="match status" value="1"/>
</dbReference>
<evidence type="ECO:0000256" key="2">
    <source>
        <dbReference type="ARBA" id="ARBA00022777"/>
    </source>
</evidence>
<dbReference type="EMBL" id="CP060007">
    <property type="protein sequence ID" value="QNA43763.1"/>
    <property type="molecule type" value="Genomic_DNA"/>
</dbReference>
<dbReference type="InterPro" id="IPR001610">
    <property type="entry name" value="PAC"/>
</dbReference>
<dbReference type="NCBIfam" id="TIGR00229">
    <property type="entry name" value="sensory_box"/>
    <property type="match status" value="3"/>
</dbReference>
<dbReference type="PANTHER" id="PTHR24421:SF59">
    <property type="entry name" value="OXYGEN SENSOR HISTIDINE KINASE NREB"/>
    <property type="match status" value="1"/>
</dbReference>
<dbReference type="InterPro" id="IPR000014">
    <property type="entry name" value="PAS"/>
</dbReference>
<dbReference type="SMART" id="SM00091">
    <property type="entry name" value="PAS"/>
    <property type="match status" value="3"/>
</dbReference>
<evidence type="ECO:0000313" key="10">
    <source>
        <dbReference type="Proteomes" id="UP000515344"/>
    </source>
</evidence>
<evidence type="ECO:0000256" key="5">
    <source>
        <dbReference type="SAM" id="Phobius"/>
    </source>
</evidence>
<dbReference type="InterPro" id="IPR036890">
    <property type="entry name" value="HATPase_C_sf"/>
</dbReference>
<protein>
    <submittedName>
        <fullName evidence="9">PAS domain S-box protein</fullName>
    </submittedName>
</protein>
<feature type="transmembrane region" description="Helical" evidence="5">
    <location>
        <begin position="114"/>
        <end position="136"/>
    </location>
</feature>
<dbReference type="SMART" id="SM00086">
    <property type="entry name" value="PAC"/>
    <property type="match status" value="3"/>
</dbReference>
<feature type="transmembrane region" description="Helical" evidence="5">
    <location>
        <begin position="156"/>
        <end position="174"/>
    </location>
</feature>
<dbReference type="AlphaFoldDB" id="A0A7G5XE60"/>
<feature type="domain" description="PAS" evidence="7">
    <location>
        <begin position="330"/>
        <end position="385"/>
    </location>
</feature>
<dbReference type="InterPro" id="IPR000700">
    <property type="entry name" value="PAS-assoc_C"/>
</dbReference>
<dbReference type="PROSITE" id="PS50113">
    <property type="entry name" value="PAC"/>
    <property type="match status" value="2"/>
</dbReference>
<dbReference type="InterPro" id="IPR050482">
    <property type="entry name" value="Sensor_HK_TwoCompSys"/>
</dbReference>
<feature type="domain" description="PAS" evidence="7">
    <location>
        <begin position="602"/>
        <end position="652"/>
    </location>
</feature>
<dbReference type="Gene3D" id="3.30.450.20">
    <property type="entry name" value="PAS domain"/>
    <property type="match status" value="3"/>
</dbReference>
<dbReference type="InterPro" id="IPR003594">
    <property type="entry name" value="HATPase_dom"/>
</dbReference>
<dbReference type="SMART" id="SM00387">
    <property type="entry name" value="HATPase_c"/>
    <property type="match status" value="1"/>
</dbReference>
<dbReference type="Gene3D" id="3.30.565.10">
    <property type="entry name" value="Histidine kinase-like ATPase, C-terminal domain"/>
    <property type="match status" value="1"/>
</dbReference>
<keyword evidence="1" id="KW-0808">Transferase</keyword>
<dbReference type="Gene3D" id="1.20.5.1930">
    <property type="match status" value="1"/>
</dbReference>
<accession>A0A7G5XE60</accession>
<keyword evidence="2" id="KW-0418">Kinase</keyword>
<dbReference type="InterPro" id="IPR035965">
    <property type="entry name" value="PAS-like_dom_sf"/>
</dbReference>
<keyword evidence="10" id="KW-1185">Reference proteome</keyword>
<dbReference type="InterPro" id="IPR005467">
    <property type="entry name" value="His_kinase_dom"/>
</dbReference>